<organism evidence="3 4">
    <name type="scientific">Compostibacter hankyongensis</name>
    <dbReference type="NCBI Taxonomy" id="1007089"/>
    <lineage>
        <taxon>Bacteria</taxon>
        <taxon>Pseudomonadati</taxon>
        <taxon>Bacteroidota</taxon>
        <taxon>Chitinophagia</taxon>
        <taxon>Chitinophagales</taxon>
        <taxon>Chitinophagaceae</taxon>
        <taxon>Compostibacter</taxon>
    </lineage>
</organism>
<dbReference type="RefSeq" id="WP_344981483.1">
    <property type="nucleotide sequence ID" value="NZ_BAABFN010000022.1"/>
</dbReference>
<dbReference type="Proteomes" id="UP001501207">
    <property type="component" value="Unassembled WGS sequence"/>
</dbReference>
<evidence type="ECO:0000256" key="1">
    <source>
        <dbReference type="SAM" id="SignalP"/>
    </source>
</evidence>
<evidence type="ECO:0000259" key="2">
    <source>
        <dbReference type="PROSITE" id="PS51820"/>
    </source>
</evidence>
<dbReference type="Gene3D" id="3.90.182.10">
    <property type="entry name" value="Toxin - Anthrax Protective Antigen,domain 1"/>
    <property type="match status" value="1"/>
</dbReference>
<gene>
    <name evidence="3" type="ORF">GCM10023143_33260</name>
</gene>
<protein>
    <recommendedName>
        <fullName evidence="2">PA14 domain-containing protein</fullName>
    </recommendedName>
</protein>
<proteinExistence type="predicted"/>
<keyword evidence="4" id="KW-1185">Reference proteome</keyword>
<dbReference type="Pfam" id="PF07691">
    <property type="entry name" value="PA14"/>
    <property type="match status" value="1"/>
</dbReference>
<accession>A0ABP8G8Q5</accession>
<evidence type="ECO:0000313" key="3">
    <source>
        <dbReference type="EMBL" id="GAA4319671.1"/>
    </source>
</evidence>
<dbReference type="EMBL" id="BAABFN010000022">
    <property type="protein sequence ID" value="GAA4319671.1"/>
    <property type="molecule type" value="Genomic_DNA"/>
</dbReference>
<feature type="domain" description="PA14" evidence="2">
    <location>
        <begin position="42"/>
        <end position="187"/>
    </location>
</feature>
<dbReference type="PROSITE" id="PS51820">
    <property type="entry name" value="PA14"/>
    <property type="match status" value="1"/>
</dbReference>
<dbReference type="InterPro" id="IPR037524">
    <property type="entry name" value="PA14/GLEYA"/>
</dbReference>
<feature type="chain" id="PRO_5046696248" description="PA14 domain-containing protein" evidence="1">
    <location>
        <begin position="25"/>
        <end position="626"/>
    </location>
</feature>
<sequence>MKHLIRLLSFAFLLFHIPARSSLARPLSPALKVPVASAGPGDSTHGLIGSYYTYTDANNAFAASPLMVRIDSTVKFNWGTTSGPFTSHPEIIDNFSIRWVGLIEAPVSGEYTFYTNTDDGSRIWINGQSVIDYWTTCCSEHSGKITLEAGRKYPIIWEFHEGGGGANALFFDWAAPGIGRQAVPSRYLYALEPQTAGKPQISPPGGLYEDSVVVKISTATPNAEIRYTTDGSAPTTNALLYKDSIILNEYKTTQIRAKTFADGMFASEEVSSAYNVVLPIVEAPEFTPPGGVYDSSLKVTITSGEQGAVIHYTLDGTDPNEGSPVYTAPVVIDSTLRVRAFAVKEGMTPSTISSATYTLIDPQVAAPEFSVEEGTYETAQKVAITSDTKNAVIHYTLDGSEPDQESPVYKDPLLIDTTTTIYAYAEKGSTKPSTVSSATYTILKKSGTVASPEFSVPAGTYDAPQKVGVTCATEGATIYYELDGSDPDFRSPVYFSPLQISTSTTLKVYAEKEGMRPSAINAAVYTINLPPPTGNPLPEDMPPPALKITPNPASDVVRISWSNMVYTLKGTRLIVTDTRGAVVHDALVKGGYTYHEFSVARLAGGVYYVKAWSGQTVAKGKFIVSK</sequence>
<dbReference type="SUPFAM" id="SSF56988">
    <property type="entry name" value="Anthrax protective antigen"/>
    <property type="match status" value="1"/>
</dbReference>
<feature type="signal peptide" evidence="1">
    <location>
        <begin position="1"/>
        <end position="24"/>
    </location>
</feature>
<name>A0ABP8G8Q5_9BACT</name>
<comment type="caution">
    <text evidence="3">The sequence shown here is derived from an EMBL/GenBank/DDBJ whole genome shotgun (WGS) entry which is preliminary data.</text>
</comment>
<dbReference type="InterPro" id="IPR011658">
    <property type="entry name" value="PA14_dom"/>
</dbReference>
<evidence type="ECO:0000313" key="4">
    <source>
        <dbReference type="Proteomes" id="UP001501207"/>
    </source>
</evidence>
<keyword evidence="1" id="KW-0732">Signal</keyword>
<dbReference type="InterPro" id="IPR059177">
    <property type="entry name" value="GH29D-like_dom"/>
</dbReference>
<dbReference type="SMART" id="SM00758">
    <property type="entry name" value="PA14"/>
    <property type="match status" value="1"/>
</dbReference>
<dbReference type="Pfam" id="PF13290">
    <property type="entry name" value="CHB_HEX_C_1"/>
    <property type="match status" value="4"/>
</dbReference>
<reference evidence="4" key="1">
    <citation type="journal article" date="2019" name="Int. J. Syst. Evol. Microbiol.">
        <title>The Global Catalogue of Microorganisms (GCM) 10K type strain sequencing project: providing services to taxonomists for standard genome sequencing and annotation.</title>
        <authorList>
            <consortium name="The Broad Institute Genomics Platform"/>
            <consortium name="The Broad Institute Genome Sequencing Center for Infectious Disease"/>
            <person name="Wu L."/>
            <person name="Ma J."/>
        </authorList>
    </citation>
    <scope>NUCLEOTIDE SEQUENCE [LARGE SCALE GENOMIC DNA]</scope>
    <source>
        <strain evidence="4">JCM 17664</strain>
    </source>
</reference>